<dbReference type="EMBL" id="KZ824639">
    <property type="protein sequence ID" value="RAK77960.1"/>
    <property type="molecule type" value="Genomic_DNA"/>
</dbReference>
<proteinExistence type="predicted"/>
<name>A0A8G1RR56_9EURO</name>
<sequence>MDEFLSLLFRHGSNNVIFHYRVYTIYEQVTSFSSKQANPITQNQDAMPRNQRIGGGALSFHDILHRNRDKREPAHLPFEFGFYGVHTVGICITSNYPSMNEVCVPYGVLQLNIVELQIRSHVSSRSHPQISCRNVRVWASIGGCTYAPEK</sequence>
<gene>
    <name evidence="1" type="ORF">BO72DRAFT_82279</name>
</gene>
<dbReference type="Proteomes" id="UP000249789">
    <property type="component" value="Unassembled WGS sequence"/>
</dbReference>
<protein>
    <submittedName>
        <fullName evidence="1">Uncharacterized protein</fullName>
    </submittedName>
</protein>
<organism evidence="1 2">
    <name type="scientific">Aspergillus fijiensis CBS 313.89</name>
    <dbReference type="NCBI Taxonomy" id="1448319"/>
    <lineage>
        <taxon>Eukaryota</taxon>
        <taxon>Fungi</taxon>
        <taxon>Dikarya</taxon>
        <taxon>Ascomycota</taxon>
        <taxon>Pezizomycotina</taxon>
        <taxon>Eurotiomycetes</taxon>
        <taxon>Eurotiomycetidae</taxon>
        <taxon>Eurotiales</taxon>
        <taxon>Aspergillaceae</taxon>
        <taxon>Aspergillus</taxon>
    </lineage>
</organism>
<accession>A0A8G1RR56</accession>
<dbReference type="RefSeq" id="XP_040801970.1">
    <property type="nucleotide sequence ID" value="XM_040950750.1"/>
</dbReference>
<dbReference type="VEuPathDB" id="FungiDB:BO72DRAFT_82279"/>
<reference evidence="1 2" key="1">
    <citation type="submission" date="2018-02" db="EMBL/GenBank/DDBJ databases">
        <title>The genomes of Aspergillus section Nigri reveals drivers in fungal speciation.</title>
        <authorList>
            <consortium name="DOE Joint Genome Institute"/>
            <person name="Vesth T.C."/>
            <person name="Nybo J."/>
            <person name="Theobald S."/>
            <person name="Brandl J."/>
            <person name="Frisvad J.C."/>
            <person name="Nielsen K.F."/>
            <person name="Lyhne E.K."/>
            <person name="Kogle M.E."/>
            <person name="Kuo A."/>
            <person name="Riley R."/>
            <person name="Clum A."/>
            <person name="Nolan M."/>
            <person name="Lipzen A."/>
            <person name="Salamov A."/>
            <person name="Henrissat B."/>
            <person name="Wiebenga A."/>
            <person name="De vries R.P."/>
            <person name="Grigoriev I.V."/>
            <person name="Mortensen U.H."/>
            <person name="Andersen M.R."/>
            <person name="Baker S.E."/>
        </authorList>
    </citation>
    <scope>NUCLEOTIDE SEQUENCE [LARGE SCALE GENOMIC DNA]</scope>
    <source>
        <strain evidence="1 2">CBS 313.89</strain>
    </source>
</reference>
<evidence type="ECO:0000313" key="2">
    <source>
        <dbReference type="Proteomes" id="UP000249789"/>
    </source>
</evidence>
<dbReference type="GeneID" id="63868085"/>
<dbReference type="AlphaFoldDB" id="A0A8G1RR56"/>
<evidence type="ECO:0000313" key="1">
    <source>
        <dbReference type="EMBL" id="RAK77960.1"/>
    </source>
</evidence>
<keyword evidence="2" id="KW-1185">Reference proteome</keyword>